<feature type="binding site" evidence="4">
    <location>
        <position position="48"/>
    </location>
    <ligand>
        <name>ATP</name>
        <dbReference type="ChEBI" id="CHEBI:30616"/>
    </ligand>
</feature>
<dbReference type="Gene3D" id="3.30.200.20">
    <property type="entry name" value="Phosphorylase Kinase, domain 1"/>
    <property type="match status" value="1"/>
</dbReference>
<proteinExistence type="predicted"/>
<dbReference type="PANTHER" id="PTHR44167:SF24">
    <property type="entry name" value="SERINE_THREONINE-PROTEIN KINASE CHK2"/>
    <property type="match status" value="1"/>
</dbReference>
<dbReference type="SMART" id="SM00220">
    <property type="entry name" value="S_TKc"/>
    <property type="match status" value="1"/>
</dbReference>
<keyword evidence="8" id="KW-1185">Reference proteome</keyword>
<evidence type="ECO:0000256" key="3">
    <source>
        <dbReference type="ARBA" id="ARBA00022840"/>
    </source>
</evidence>
<dbReference type="STRING" id="641147.HMPREF9021_02300"/>
<dbReference type="Pfam" id="PF02493">
    <property type="entry name" value="MORN"/>
    <property type="match status" value="3"/>
</dbReference>
<feature type="region of interest" description="Disordered" evidence="5">
    <location>
        <begin position="310"/>
        <end position="344"/>
    </location>
</feature>
<evidence type="ECO:0000256" key="1">
    <source>
        <dbReference type="ARBA" id="ARBA00022737"/>
    </source>
</evidence>
<evidence type="ECO:0000256" key="2">
    <source>
        <dbReference type="ARBA" id="ARBA00022741"/>
    </source>
</evidence>
<dbReference type="CDD" id="cd14014">
    <property type="entry name" value="STKc_PknB_like"/>
    <property type="match status" value="1"/>
</dbReference>
<dbReference type="InterPro" id="IPR008271">
    <property type="entry name" value="Ser/Thr_kinase_AS"/>
</dbReference>
<dbReference type="GO" id="GO:0005524">
    <property type="term" value="F:ATP binding"/>
    <property type="evidence" value="ECO:0007669"/>
    <property type="project" value="UniProtKB-UniRule"/>
</dbReference>
<keyword evidence="2 4" id="KW-0547">Nucleotide-binding</keyword>
<dbReference type="InterPro" id="IPR017441">
    <property type="entry name" value="Protein_kinase_ATP_BS"/>
</dbReference>
<evidence type="ECO:0000313" key="8">
    <source>
        <dbReference type="Proteomes" id="UP000017813"/>
    </source>
</evidence>
<dbReference type="InterPro" id="IPR011009">
    <property type="entry name" value="Kinase-like_dom_sf"/>
</dbReference>
<evidence type="ECO:0000256" key="5">
    <source>
        <dbReference type="SAM" id="MobiDB-lite"/>
    </source>
</evidence>
<dbReference type="RefSeq" id="WP_002643104.1">
    <property type="nucleotide sequence ID" value="NZ_CP019448.1"/>
</dbReference>
<dbReference type="InterPro" id="IPR003409">
    <property type="entry name" value="MORN"/>
</dbReference>
<reference evidence="7 8" key="2">
    <citation type="submission" date="2011-10" db="EMBL/GenBank/DDBJ databases">
        <title>The Genome Sequence of Simonsiella muelleri ATCC 29453.</title>
        <authorList>
            <consortium name="The Broad Institute Genome Sequencing Platform"/>
            <consortium name="The Broad Institute Genome Sequencing Center for Infectious Disease"/>
            <person name="Earl A."/>
            <person name="Ward D."/>
            <person name="Feldgarden M."/>
            <person name="Gevers D."/>
            <person name="Izard J."/>
            <person name="Baranova O.V."/>
            <person name="Blanton J.M."/>
            <person name="Tanner A.C."/>
            <person name="Dewhirst F."/>
            <person name="Young S.K."/>
            <person name="Zeng Q."/>
            <person name="Gargeya S."/>
            <person name="Fitzgerald M."/>
            <person name="Haas B."/>
            <person name="Abouelleil A."/>
            <person name="Alvarado L."/>
            <person name="Arachchi H.M."/>
            <person name="Berlin A."/>
            <person name="Brown A."/>
            <person name="Chapman S.B."/>
            <person name="Chen Z."/>
            <person name="Dunbar C."/>
            <person name="Freedman E."/>
            <person name="Gearin G."/>
            <person name="Goldberg J."/>
            <person name="Griggs A."/>
            <person name="Gujja S."/>
            <person name="Heiman D."/>
            <person name="Howarth C."/>
            <person name="Larson L."/>
            <person name="Lui A."/>
            <person name="MacDonald P.J.P."/>
            <person name="Montmayeur A."/>
            <person name="Murphy C."/>
            <person name="Neiman D."/>
            <person name="Pearson M."/>
            <person name="Priest M."/>
            <person name="Roberts A."/>
            <person name="Saif S."/>
            <person name="Shea T."/>
            <person name="Shenoy N."/>
            <person name="Sisk P."/>
            <person name="Stolte C."/>
            <person name="Sykes S."/>
            <person name="Wortman J."/>
            <person name="Nusbaum C."/>
            <person name="Birren B."/>
        </authorList>
    </citation>
    <scope>NUCLEOTIDE SEQUENCE [LARGE SCALE GENOMIC DNA]</scope>
    <source>
        <strain evidence="7 8">ATCC 29453</strain>
    </source>
</reference>
<dbReference type="InterPro" id="IPR000719">
    <property type="entry name" value="Prot_kinase_dom"/>
</dbReference>
<feature type="region of interest" description="Disordered" evidence="5">
    <location>
        <begin position="573"/>
        <end position="644"/>
    </location>
</feature>
<dbReference type="EMBL" id="ADCY02000072">
    <property type="protein sequence ID" value="EFG29855.1"/>
    <property type="molecule type" value="Genomic_DNA"/>
</dbReference>
<dbReference type="GO" id="GO:0004672">
    <property type="term" value="F:protein kinase activity"/>
    <property type="evidence" value="ECO:0007669"/>
    <property type="project" value="InterPro"/>
</dbReference>
<dbReference type="KEGG" id="smur:BWP33_05015"/>
<feature type="domain" description="Protein kinase" evidence="6">
    <location>
        <begin position="19"/>
        <end position="296"/>
    </location>
</feature>
<dbReference type="Gene3D" id="2.20.110.10">
    <property type="entry name" value="Histone H3 K4-specific methyltransferase SET7/9 N-terminal domain"/>
    <property type="match status" value="1"/>
</dbReference>
<dbReference type="PROSITE" id="PS50011">
    <property type="entry name" value="PROTEIN_KINASE_DOM"/>
    <property type="match status" value="1"/>
</dbReference>
<dbReference type="Proteomes" id="UP000017813">
    <property type="component" value="Unassembled WGS sequence"/>
</dbReference>
<organism evidence="7 8">
    <name type="scientific">Simonsiella muelleri ATCC 29453</name>
    <dbReference type="NCBI Taxonomy" id="641147"/>
    <lineage>
        <taxon>Bacteria</taxon>
        <taxon>Pseudomonadati</taxon>
        <taxon>Pseudomonadota</taxon>
        <taxon>Betaproteobacteria</taxon>
        <taxon>Neisseriales</taxon>
        <taxon>Neisseriaceae</taxon>
        <taxon>Simonsiella</taxon>
    </lineage>
</organism>
<name>V9HKX3_9NEIS</name>
<dbReference type="Gene3D" id="1.10.510.10">
    <property type="entry name" value="Transferase(Phosphotransferase) domain 1"/>
    <property type="match status" value="1"/>
</dbReference>
<sequence length="644" mass="71369">MSINHRYALSSGSLLHGVYRIQRVLGSGTFGITYLAQHVNLGSRSVIKEYLPEFAVRDNGRVTPPQADKTEVFNWGLNSFFQEAKILHGLNHTNIVKVSDLFEENGTAYFVMPYMGSNTFLDWIASHSTPTTDELNAIFLPILDGLSYIHARDLLHRDIKPANILLTADGTPVLIDFGSARFAINSNRPQTNLLTPNFAPIEQYGTRTTHYKPSLDIYSLSASLYQAITGKLVEAAPDRLQQDLQPKLAHNPSYRHLYPHYFLDAIDKGLSVQPENRFQTALDMKMALSGQNQPSTTTSTITVVPPRTQVVSPQTQMVSPATPPKTKPQKQHKPPSHSTHQTRFSLSGSLKKMGIWIKRLISLSIISGVALWSYPHIKDWLQYFNKSSGKPYHGTAELKLKGKTVVYTGWLQNGVAQDNTGNATLKFDDGTECKVGMLNNERNGMGKCLYPKGSMYDGSWKNDMKHGYGKYIPAESSPIASYEGGFVRDKLSGKGMMKYKNNAVYVGEFANDNIKINSKGEITGMLGMSVRCVGTFTYKQANCSFKQGNSIIKYKGGHKNGLWNGSGEITTFDNGEKTDSYRGTFRNGDLIGETIRSQPKTVDSSPNDSTGDDADNASVTPISTESNDNQSDKKDKQNLVNHLF</sequence>
<comment type="caution">
    <text evidence="7">The sequence shown here is derived from an EMBL/GenBank/DDBJ whole genome shotgun (WGS) entry which is preliminary data.</text>
</comment>
<dbReference type="PROSITE" id="PS00107">
    <property type="entry name" value="PROTEIN_KINASE_ATP"/>
    <property type="match status" value="1"/>
</dbReference>
<dbReference type="PROSITE" id="PS00108">
    <property type="entry name" value="PROTEIN_KINASE_ST"/>
    <property type="match status" value="1"/>
</dbReference>
<protein>
    <recommendedName>
        <fullName evidence="6">Protein kinase domain-containing protein</fullName>
    </recommendedName>
</protein>
<evidence type="ECO:0000256" key="4">
    <source>
        <dbReference type="PROSITE-ProRule" id="PRU10141"/>
    </source>
</evidence>
<dbReference type="OrthoDB" id="9801841at2"/>
<dbReference type="SMART" id="SM00698">
    <property type="entry name" value="MORN"/>
    <property type="match status" value="2"/>
</dbReference>
<dbReference type="SUPFAM" id="SSF56112">
    <property type="entry name" value="Protein kinase-like (PK-like)"/>
    <property type="match status" value="1"/>
</dbReference>
<dbReference type="PANTHER" id="PTHR44167">
    <property type="entry name" value="OVARIAN-SPECIFIC SERINE/THREONINE-PROTEIN KINASE LOK-RELATED"/>
    <property type="match status" value="1"/>
</dbReference>
<keyword evidence="3 4" id="KW-0067">ATP-binding</keyword>
<feature type="compositionally biased region" description="Polar residues" evidence="5">
    <location>
        <begin position="617"/>
        <end position="629"/>
    </location>
</feature>
<feature type="compositionally biased region" description="Polar residues" evidence="5">
    <location>
        <begin position="595"/>
        <end position="609"/>
    </location>
</feature>
<evidence type="ECO:0000313" key="7">
    <source>
        <dbReference type="EMBL" id="EFG29855.1"/>
    </source>
</evidence>
<gene>
    <name evidence="7" type="ORF">HMPREF9021_02300</name>
</gene>
<keyword evidence="1" id="KW-0677">Repeat</keyword>
<reference evidence="7 8" key="1">
    <citation type="submission" date="2010-03" db="EMBL/GenBank/DDBJ databases">
        <authorList>
            <consortium name="The Broad Institute Genome Sequencing Platform"/>
            <person name="Ward D."/>
            <person name="Earl A."/>
            <person name="Feldgarden M."/>
            <person name="Gevers D."/>
            <person name="Young S."/>
            <person name="Zeng Q."/>
            <person name="Koehrsen M."/>
            <person name="Alvarado L."/>
            <person name="Berlin A.M."/>
            <person name="Borenstein D."/>
            <person name="Chapman S.B."/>
            <person name="Chen Z."/>
            <person name="Engels R."/>
            <person name="Freedman E."/>
            <person name="Gellesch M."/>
            <person name="Goldberg J."/>
            <person name="Griggs A."/>
            <person name="Gujja S."/>
            <person name="Heilman E.R."/>
            <person name="Heiman D.I."/>
            <person name="Hepburn T.A."/>
            <person name="Howarth C."/>
            <person name="Jen D."/>
            <person name="Larson L."/>
            <person name="Mehta T."/>
            <person name="Park D."/>
            <person name="Pearson M."/>
            <person name="Richards J."/>
            <person name="Roberts A."/>
            <person name="Saif S."/>
            <person name="Shea T.D."/>
            <person name="Shenoy N."/>
            <person name="Sisk P."/>
            <person name="Stolte C."/>
            <person name="Sykes S.N."/>
            <person name="Walk T."/>
            <person name="White J."/>
            <person name="Yandava C."/>
            <person name="Izard J."/>
            <person name="Baranova O.V."/>
            <person name="Blanton J.M."/>
            <person name="Tanner A.C."/>
            <person name="Dewhirst F."/>
            <person name="Haas B."/>
            <person name="Nusbaum C."/>
            <person name="Birren B."/>
        </authorList>
    </citation>
    <scope>NUCLEOTIDE SEQUENCE [LARGE SCALE GENOMIC DNA]</scope>
    <source>
        <strain evidence="7 8">ATCC 29453</strain>
    </source>
</reference>
<evidence type="ECO:0000259" key="6">
    <source>
        <dbReference type="PROSITE" id="PS50011"/>
    </source>
</evidence>
<dbReference type="eggNOG" id="COG0515">
    <property type="taxonomic scope" value="Bacteria"/>
</dbReference>
<feature type="compositionally biased region" description="Polar residues" evidence="5">
    <location>
        <begin position="310"/>
        <end position="319"/>
    </location>
</feature>
<dbReference type="HOGENOM" id="CLU_425067_0_0_4"/>
<dbReference type="Pfam" id="PF00069">
    <property type="entry name" value="Pkinase"/>
    <property type="match status" value="1"/>
</dbReference>
<accession>V9HKX3</accession>
<dbReference type="SUPFAM" id="SSF82185">
    <property type="entry name" value="Histone H3 K4-specific methyltransferase SET7/9 N-terminal domain"/>
    <property type="match status" value="1"/>
</dbReference>
<dbReference type="AlphaFoldDB" id="V9HKX3"/>